<accession>A0A915J5Q5</accession>
<name>A0A915J5Q5_ROMCU</name>
<proteinExistence type="predicted"/>
<evidence type="ECO:0000313" key="1">
    <source>
        <dbReference type="Proteomes" id="UP000887565"/>
    </source>
</evidence>
<keyword evidence="1" id="KW-1185">Reference proteome</keyword>
<reference evidence="2" key="1">
    <citation type="submission" date="2022-11" db="UniProtKB">
        <authorList>
            <consortium name="WormBaseParasite"/>
        </authorList>
    </citation>
    <scope>IDENTIFICATION</scope>
</reference>
<organism evidence="1 2">
    <name type="scientific">Romanomermis culicivorax</name>
    <name type="common">Nematode worm</name>
    <dbReference type="NCBI Taxonomy" id="13658"/>
    <lineage>
        <taxon>Eukaryota</taxon>
        <taxon>Metazoa</taxon>
        <taxon>Ecdysozoa</taxon>
        <taxon>Nematoda</taxon>
        <taxon>Enoplea</taxon>
        <taxon>Dorylaimia</taxon>
        <taxon>Mermithida</taxon>
        <taxon>Mermithoidea</taxon>
        <taxon>Mermithidae</taxon>
        <taxon>Romanomermis</taxon>
    </lineage>
</organism>
<dbReference type="AlphaFoldDB" id="A0A915J5Q5"/>
<sequence>MYNQWAIQIQGNNTSYYTTPMESNPVHPQGVQLPSDFYLLLPWDSKPLKDDGYSEDSDPEEIQDLQMPDWDNITKDILGNLKSGGSYWDLDIRYH</sequence>
<dbReference type="Proteomes" id="UP000887565">
    <property type="component" value="Unplaced"/>
</dbReference>
<evidence type="ECO:0000313" key="2">
    <source>
        <dbReference type="WBParaSite" id="nRc.2.0.1.t21058-RA"/>
    </source>
</evidence>
<dbReference type="WBParaSite" id="nRc.2.0.1.t21058-RA">
    <property type="protein sequence ID" value="nRc.2.0.1.t21058-RA"/>
    <property type="gene ID" value="nRc.2.0.1.g21058"/>
</dbReference>
<protein>
    <submittedName>
        <fullName evidence="2">Uncharacterized protein</fullName>
    </submittedName>
</protein>